<dbReference type="AlphaFoldDB" id="A0A504Z339"/>
<sequence length="210" mass="23627">MWSSEQEDTTPPAEPPNQKPAAVREEAVPVTVLESLTDAFKSMSVNLQQSSQRHPPIPIPTKFNLGDNYRQWEGQVRRYLKHFPPGQQSDLLLSLLEGQAYGCVIDARVIPAIISESTFEDIKRVLDPPGLLLARQRELHDRAQRPGESILEFATALRRLGEKAKEEDDRQEKSWREQAMKPVAYGRCGTKSNHTMICFSSNKGLTTSGD</sequence>
<keyword evidence="3" id="KW-1185">Reference proteome</keyword>
<accession>A0A504Z339</accession>
<evidence type="ECO:0000313" key="3">
    <source>
        <dbReference type="Proteomes" id="UP000316759"/>
    </source>
</evidence>
<dbReference type="Proteomes" id="UP000316759">
    <property type="component" value="Unassembled WGS sequence"/>
</dbReference>
<feature type="region of interest" description="Disordered" evidence="1">
    <location>
        <begin position="1"/>
        <end position="26"/>
    </location>
</feature>
<organism evidence="2 3">
    <name type="scientific">Fasciola gigantica</name>
    <name type="common">Giant liver fluke</name>
    <dbReference type="NCBI Taxonomy" id="46835"/>
    <lineage>
        <taxon>Eukaryota</taxon>
        <taxon>Metazoa</taxon>
        <taxon>Spiralia</taxon>
        <taxon>Lophotrochozoa</taxon>
        <taxon>Platyhelminthes</taxon>
        <taxon>Trematoda</taxon>
        <taxon>Digenea</taxon>
        <taxon>Plagiorchiida</taxon>
        <taxon>Echinostomata</taxon>
        <taxon>Echinostomatoidea</taxon>
        <taxon>Fasciolidae</taxon>
        <taxon>Fasciola</taxon>
    </lineage>
</organism>
<proteinExistence type="predicted"/>
<name>A0A504Z339_FASGI</name>
<evidence type="ECO:0000313" key="2">
    <source>
        <dbReference type="EMBL" id="TPP64887.1"/>
    </source>
</evidence>
<dbReference type="EMBL" id="SUNJ01003926">
    <property type="protein sequence ID" value="TPP64887.1"/>
    <property type="molecule type" value="Genomic_DNA"/>
</dbReference>
<comment type="caution">
    <text evidence="2">The sequence shown here is derived from an EMBL/GenBank/DDBJ whole genome shotgun (WGS) entry which is preliminary data.</text>
</comment>
<reference evidence="2 3" key="1">
    <citation type="submission" date="2019-04" db="EMBL/GenBank/DDBJ databases">
        <title>Annotation for the trematode Fasciola gigantica.</title>
        <authorList>
            <person name="Choi Y.-J."/>
        </authorList>
    </citation>
    <scope>NUCLEOTIDE SEQUENCE [LARGE SCALE GENOMIC DNA]</scope>
    <source>
        <strain evidence="2">Uganda_cow_1</strain>
    </source>
</reference>
<gene>
    <name evidence="2" type="ORF">FGIG_08035</name>
</gene>
<protein>
    <submittedName>
        <fullName evidence="2">Uncharacterized protein</fullName>
    </submittedName>
</protein>
<evidence type="ECO:0000256" key="1">
    <source>
        <dbReference type="SAM" id="MobiDB-lite"/>
    </source>
</evidence>